<proteinExistence type="predicted"/>
<organism evidence="6 7">
    <name type="scientific">Trichonephila clavata</name>
    <name type="common">Joro spider</name>
    <name type="synonym">Nephila clavata</name>
    <dbReference type="NCBI Taxonomy" id="2740835"/>
    <lineage>
        <taxon>Eukaryota</taxon>
        <taxon>Metazoa</taxon>
        <taxon>Ecdysozoa</taxon>
        <taxon>Arthropoda</taxon>
        <taxon>Chelicerata</taxon>
        <taxon>Arachnida</taxon>
        <taxon>Araneae</taxon>
        <taxon>Araneomorphae</taxon>
        <taxon>Entelegynae</taxon>
        <taxon>Araneoidea</taxon>
        <taxon>Nephilidae</taxon>
        <taxon>Trichonephila</taxon>
    </lineage>
</organism>
<dbReference type="GO" id="GO:0006979">
    <property type="term" value="P:response to oxidative stress"/>
    <property type="evidence" value="ECO:0007669"/>
    <property type="project" value="InterPro"/>
</dbReference>
<evidence type="ECO:0000256" key="1">
    <source>
        <dbReference type="ARBA" id="ARBA00004613"/>
    </source>
</evidence>
<dbReference type="GO" id="GO:0020037">
    <property type="term" value="F:heme binding"/>
    <property type="evidence" value="ECO:0007669"/>
    <property type="project" value="InterPro"/>
</dbReference>
<comment type="caution">
    <text evidence="6">The sequence shown here is derived from an EMBL/GenBank/DDBJ whole genome shotgun (WGS) entry which is preliminary data.</text>
</comment>
<dbReference type="GO" id="GO:0046872">
    <property type="term" value="F:metal ion binding"/>
    <property type="evidence" value="ECO:0007669"/>
    <property type="project" value="UniProtKB-KW"/>
</dbReference>
<reference evidence="6" key="1">
    <citation type="submission" date="2020-07" db="EMBL/GenBank/DDBJ databases">
        <title>Multicomponent nature underlies the extraordinary mechanical properties of spider dragline silk.</title>
        <authorList>
            <person name="Kono N."/>
            <person name="Nakamura H."/>
            <person name="Mori M."/>
            <person name="Yoshida Y."/>
            <person name="Ohtoshi R."/>
            <person name="Malay A.D."/>
            <person name="Moran D.A.P."/>
            <person name="Tomita M."/>
            <person name="Numata K."/>
            <person name="Arakawa K."/>
        </authorList>
    </citation>
    <scope>NUCLEOTIDE SEQUENCE</scope>
</reference>
<dbReference type="PANTHER" id="PTHR11475">
    <property type="entry name" value="OXIDASE/PEROXIDASE"/>
    <property type="match status" value="1"/>
</dbReference>
<protein>
    <submittedName>
        <fullName evidence="6">Peroxidasin homolog</fullName>
    </submittedName>
</protein>
<dbReference type="Gene3D" id="1.10.640.10">
    <property type="entry name" value="Haem peroxidase domain superfamily, animal type"/>
    <property type="match status" value="2"/>
</dbReference>
<sequence>MLQIAQCLIVICDIMIDFKNKSEGLITVVDNFVSFRIILLTVLLELWLQVLLSSTEMIEVPIIGRKTQRIVSRVTRGLRLHKRQLGRFTQHLKPAKEIDPIPEGPKVLMPRISPEEMKKFIDQAAETVRFRMESTEPSIYRSGAIQRPGTPEYYASATTRIKIEAKNYSRIALIAEEATRRVANAYELSKDQVTYGLPTADIRGTIISTNCPFEVDFPCQPRKYRAFSGYCNNVQNPTFGNANRRFVRFLAPDYADSVSLPRQASSGEFLPSSREVSLSIHTDSDKPHTHVTAILAIFGEFVYHDLAHIAQSAGYQGSRIKCCGVEKQLFHPECYPIRIPPSDPVFGRRNQNCMEYTRSCTAPRIGCTLGPREQINQVTSFLDASVVYGSSFNEANALRTFKGGELKTQRTPAGRELLPPDTEQSYCKTLGKSRCFLAGDIRVNENAGLIVMHTVWVREHNRLARSLATLNPHWDDHQLFEEARRIVGAELQHITYKELLPAILGQDIVDKYDLQTQGSGHYTGYDINLNAGVSNAVASSVFSFLFSMMPSHFELYSKEYKKVGSKPMSETFFQPSDMYDSNKLNEYLLGLVSQKAQNRDEFISKEMTNNIFTDTNTGAGTDLVAFILQQGRDHGIPGYTLWRKFCRIDPIINNFNDLRAVMASETIEKLARLYKNVHDIDFFSGGLAETPLNGAVIGPTFACLLGRQFHYLRRGDRFWFENDIPPSSFTKEQLTEIRKSTLARILCDNADSADFMQPSAMYVTDPFLNAYQTCSSADIPSMDLTKWKTLSPRFQVSATVLKDSLSRAKRQAAALMENEEISINKKRGLAGSKSPQAAHLSFLRPKRQARLISNQSVVLEFASQSFANSFLNRNERDEENGLAFNSLEDLMSALPNVDVADLLDIPKVFDCDDQTLPCDHTTKFRTMTGWCNNLNNPEWGKSMRIFSRLLPPMYADDMSAPKTTGRLGSALPSGRVISTQVHYDVQAPHVRYSLMVMQWGQFLDHDITFTPMNTANGKPLDCSDCESARLVHPECLPIIVPNDDPFYPAINKTTGRPTCISFVRSLAGQLTLGRREQLNQVTAFVDASNVYGSDRCEARMLRTFIGGKLNVTRHPQGAKDLLPQTSNHKDCVAPSGVCFEAGDSRASEQPALAAMHTIFMREHNRIVTELQKINPHWSDELLYQHGRRILSAVMQHLTYNEFTSRILGKSFANKYDLHTQTDGYFEGYDPTCDPTIFNEFAAAAFRFGHSLLKPVFARLDRGYRVLSEPIHLRKSFFNSDMLYNPNAIDHILRGLVTSSMETLDHSITEEVTNHLFENKQVPFSGMDLAALNIQRARDHGIPGYNEYRQFCNLTKAKSFDDLAKEIPSHIVDRLKRIYSHVDDIDLFSGALAEKALHGGLVGPTFGCIIAKQFSLLKKCDRFWYETSNPLLRFTEGQLTEIRKSTLSRILCDNSDSIESIQRSAFDLPDPFMNPRVSCSSLPIVDLEQWKERVSCTVGSVTIDVGSADRISPCVMCTCTKEGPICQSLRINNCFHLASTFSKESVLDDHVCKVQCAYAFRAFPQVDIARNGRILNNNARNILGFST</sequence>
<dbReference type="PANTHER" id="PTHR11475:SF134">
    <property type="entry name" value="LD42267P"/>
    <property type="match status" value="1"/>
</dbReference>
<dbReference type="CDD" id="cd09823">
    <property type="entry name" value="peroxinectin_like"/>
    <property type="match status" value="2"/>
</dbReference>
<evidence type="ECO:0000256" key="2">
    <source>
        <dbReference type="ARBA" id="ARBA00022525"/>
    </source>
</evidence>
<dbReference type="InterPro" id="IPR010255">
    <property type="entry name" value="Haem_peroxidase_sf"/>
</dbReference>
<dbReference type="FunFam" id="1.10.640.10:FF:000006">
    <property type="entry name" value="Double oxidase: two peroxidase domains"/>
    <property type="match status" value="1"/>
</dbReference>
<keyword evidence="2" id="KW-0964">Secreted</keyword>
<dbReference type="EMBL" id="BMAO01034229">
    <property type="protein sequence ID" value="GFQ94929.1"/>
    <property type="molecule type" value="Genomic_DNA"/>
</dbReference>
<keyword evidence="3" id="KW-0575">Peroxidase</keyword>
<accession>A0A8X6HY61</accession>
<evidence type="ECO:0000313" key="6">
    <source>
        <dbReference type="EMBL" id="GFQ94929.1"/>
    </source>
</evidence>
<dbReference type="FunFam" id="1.10.640.10:FF:000003">
    <property type="entry name" value="chorion peroxidase"/>
    <property type="match status" value="1"/>
</dbReference>
<dbReference type="GO" id="GO:0004601">
    <property type="term" value="F:peroxidase activity"/>
    <property type="evidence" value="ECO:0007669"/>
    <property type="project" value="UniProtKB-KW"/>
</dbReference>
<keyword evidence="3" id="KW-0560">Oxidoreductase</keyword>
<evidence type="ECO:0000256" key="5">
    <source>
        <dbReference type="PIRSR" id="PIRSR619791-2"/>
    </source>
</evidence>
<keyword evidence="5" id="KW-0479">Metal-binding</keyword>
<keyword evidence="5" id="KW-0349">Heme</keyword>
<evidence type="ECO:0000313" key="7">
    <source>
        <dbReference type="Proteomes" id="UP000887116"/>
    </source>
</evidence>
<dbReference type="PROSITE" id="PS50292">
    <property type="entry name" value="PEROXIDASE_3"/>
    <property type="match status" value="2"/>
</dbReference>
<dbReference type="Proteomes" id="UP000887116">
    <property type="component" value="Unassembled WGS sequence"/>
</dbReference>
<dbReference type="InterPro" id="IPR019791">
    <property type="entry name" value="Haem_peroxidase_animal"/>
</dbReference>
<gene>
    <name evidence="6" type="primary">PXDN</name>
    <name evidence="6" type="ORF">TNCT_700781</name>
</gene>
<dbReference type="Pfam" id="PF03098">
    <property type="entry name" value="An_peroxidase"/>
    <property type="match status" value="2"/>
</dbReference>
<dbReference type="PRINTS" id="PR00457">
    <property type="entry name" value="ANPEROXIDASE"/>
</dbReference>
<keyword evidence="4" id="KW-0732">Signal</keyword>
<evidence type="ECO:0000256" key="4">
    <source>
        <dbReference type="ARBA" id="ARBA00022729"/>
    </source>
</evidence>
<comment type="subcellular location">
    <subcellularLocation>
        <location evidence="1">Secreted</location>
    </subcellularLocation>
</comment>
<name>A0A8X6HY61_TRICU</name>
<dbReference type="SUPFAM" id="SSF48113">
    <property type="entry name" value="Heme-dependent peroxidases"/>
    <property type="match status" value="2"/>
</dbReference>
<feature type="binding site" description="axial binding residue" evidence="5">
    <location>
        <position position="1249"/>
    </location>
    <ligand>
        <name>heme b</name>
        <dbReference type="ChEBI" id="CHEBI:60344"/>
    </ligand>
    <ligandPart>
        <name>Fe</name>
        <dbReference type="ChEBI" id="CHEBI:18248"/>
    </ligandPart>
</feature>
<evidence type="ECO:0000256" key="3">
    <source>
        <dbReference type="ARBA" id="ARBA00022559"/>
    </source>
</evidence>
<dbReference type="OrthoDB" id="823504at2759"/>
<dbReference type="GO" id="GO:0005576">
    <property type="term" value="C:extracellular region"/>
    <property type="evidence" value="ECO:0007669"/>
    <property type="project" value="UniProtKB-SubCell"/>
</dbReference>
<keyword evidence="7" id="KW-1185">Reference proteome</keyword>
<keyword evidence="5" id="KW-0408">Iron</keyword>
<dbReference type="InterPro" id="IPR037120">
    <property type="entry name" value="Haem_peroxidase_sf_animal"/>
</dbReference>